<dbReference type="AlphaFoldDB" id="A0A2V4AI83"/>
<evidence type="ECO:0000313" key="2">
    <source>
        <dbReference type="EMBL" id="PXY19635.1"/>
    </source>
</evidence>
<feature type="domain" description="VOC" evidence="1">
    <location>
        <begin position="9"/>
        <end position="151"/>
    </location>
</feature>
<dbReference type="PROSITE" id="PS51819">
    <property type="entry name" value="VOC"/>
    <property type="match status" value="1"/>
</dbReference>
<evidence type="ECO:0000259" key="1">
    <source>
        <dbReference type="PROSITE" id="PS51819"/>
    </source>
</evidence>
<proteinExistence type="predicted"/>
<dbReference type="InterPro" id="IPR037523">
    <property type="entry name" value="VOC_core"/>
</dbReference>
<dbReference type="OrthoDB" id="9792173at2"/>
<keyword evidence="3" id="KW-1185">Reference proteome</keyword>
<dbReference type="Proteomes" id="UP000249915">
    <property type="component" value="Unassembled WGS sequence"/>
</dbReference>
<name>A0A2V4AI83_9PSEU</name>
<dbReference type="Pfam" id="PF13669">
    <property type="entry name" value="Glyoxalase_4"/>
    <property type="match status" value="1"/>
</dbReference>
<protein>
    <submittedName>
        <fullName evidence="2">Methylmalonyl-CoA epimerase</fullName>
    </submittedName>
</protein>
<evidence type="ECO:0000313" key="3">
    <source>
        <dbReference type="Proteomes" id="UP000249915"/>
    </source>
</evidence>
<organism evidence="2 3">
    <name type="scientific">Prauserella muralis</name>
    <dbReference type="NCBI Taxonomy" id="588067"/>
    <lineage>
        <taxon>Bacteria</taxon>
        <taxon>Bacillati</taxon>
        <taxon>Actinomycetota</taxon>
        <taxon>Actinomycetes</taxon>
        <taxon>Pseudonocardiales</taxon>
        <taxon>Pseudonocardiaceae</taxon>
        <taxon>Prauserella</taxon>
    </lineage>
</organism>
<accession>A0A2V4AI83</accession>
<sequence length="162" mass="18017">MERTIGAGRVDQVAFLVEDLPTAVQRWSALYRDDEWRVYTYDPANVPNLTYRGEPGRFALRLALAGSGPQVELIQPLAGPSIYHDWIDRHGYGFHHFGFFVPSLTGAVAEFEAAGHATIQSGSGYGLDGDGGFAYFDFEDTYGIHLEVIEVPARRRPSERLP</sequence>
<dbReference type="InterPro" id="IPR029068">
    <property type="entry name" value="Glyas_Bleomycin-R_OHBP_Dase"/>
</dbReference>
<dbReference type="Gene3D" id="3.10.180.10">
    <property type="entry name" value="2,3-Dihydroxybiphenyl 1,2-Dioxygenase, domain 1"/>
    <property type="match status" value="1"/>
</dbReference>
<dbReference type="EMBL" id="MASW01000007">
    <property type="protein sequence ID" value="PXY19635.1"/>
    <property type="molecule type" value="Genomic_DNA"/>
</dbReference>
<gene>
    <name evidence="2" type="ORF">BAY60_28850</name>
</gene>
<reference evidence="2 3" key="1">
    <citation type="submission" date="2016-07" db="EMBL/GenBank/DDBJ databases">
        <title>Draft genome sequence of Prauserella muralis DSM 45305, isolated from a mould-covered wall in an indoor environment.</title>
        <authorList>
            <person name="Ruckert C."/>
            <person name="Albersmeier A."/>
            <person name="Jiang C.-L."/>
            <person name="Jiang Y."/>
            <person name="Kalinowski J."/>
            <person name="Schneider O."/>
            <person name="Winkler A."/>
            <person name="Zotchev S.B."/>
        </authorList>
    </citation>
    <scope>NUCLEOTIDE SEQUENCE [LARGE SCALE GENOMIC DNA]</scope>
    <source>
        <strain evidence="2 3">DSM 45305</strain>
    </source>
</reference>
<dbReference type="SUPFAM" id="SSF54593">
    <property type="entry name" value="Glyoxalase/Bleomycin resistance protein/Dihydroxybiphenyl dioxygenase"/>
    <property type="match status" value="1"/>
</dbReference>
<comment type="caution">
    <text evidence="2">The sequence shown here is derived from an EMBL/GenBank/DDBJ whole genome shotgun (WGS) entry which is preliminary data.</text>
</comment>